<accession>A0A087UV71</accession>
<dbReference type="Proteomes" id="UP000054359">
    <property type="component" value="Unassembled WGS sequence"/>
</dbReference>
<feature type="non-terminal residue" evidence="1">
    <location>
        <position position="62"/>
    </location>
</feature>
<protein>
    <submittedName>
        <fullName evidence="1">Uncharacterized protein</fullName>
    </submittedName>
</protein>
<name>A0A087UV71_STEMI</name>
<sequence>DSSDSLRILLGQNSGQLPAVHDVFEENSSAYVAGYIAKWALKQFPLCLLCKSLLVSNKTLDT</sequence>
<reference evidence="1 2" key="1">
    <citation type="submission" date="2013-11" db="EMBL/GenBank/DDBJ databases">
        <title>Genome sequencing of Stegodyphus mimosarum.</title>
        <authorList>
            <person name="Bechsgaard J."/>
        </authorList>
    </citation>
    <scope>NUCLEOTIDE SEQUENCE [LARGE SCALE GENOMIC DNA]</scope>
</reference>
<dbReference type="AlphaFoldDB" id="A0A087UV71"/>
<proteinExistence type="predicted"/>
<gene>
    <name evidence="1" type="ORF">X975_10199</name>
</gene>
<evidence type="ECO:0000313" key="2">
    <source>
        <dbReference type="Proteomes" id="UP000054359"/>
    </source>
</evidence>
<feature type="non-terminal residue" evidence="1">
    <location>
        <position position="1"/>
    </location>
</feature>
<organism evidence="1 2">
    <name type="scientific">Stegodyphus mimosarum</name>
    <name type="common">African social velvet spider</name>
    <dbReference type="NCBI Taxonomy" id="407821"/>
    <lineage>
        <taxon>Eukaryota</taxon>
        <taxon>Metazoa</taxon>
        <taxon>Ecdysozoa</taxon>
        <taxon>Arthropoda</taxon>
        <taxon>Chelicerata</taxon>
        <taxon>Arachnida</taxon>
        <taxon>Araneae</taxon>
        <taxon>Araneomorphae</taxon>
        <taxon>Entelegynae</taxon>
        <taxon>Eresoidea</taxon>
        <taxon>Eresidae</taxon>
        <taxon>Stegodyphus</taxon>
    </lineage>
</organism>
<dbReference type="EMBL" id="KK121803">
    <property type="protein sequence ID" value="KFM81260.1"/>
    <property type="molecule type" value="Genomic_DNA"/>
</dbReference>
<evidence type="ECO:0000313" key="1">
    <source>
        <dbReference type="EMBL" id="KFM81260.1"/>
    </source>
</evidence>
<keyword evidence="2" id="KW-1185">Reference proteome</keyword>